<dbReference type="EMBL" id="CP066744">
    <property type="protein sequence ID" value="QQK08040.1"/>
    <property type="molecule type" value="Genomic_DNA"/>
</dbReference>
<organism evidence="1 2">
    <name type="scientific">Miniphocaeibacter halophilus</name>
    <dbReference type="NCBI Taxonomy" id="2931922"/>
    <lineage>
        <taxon>Bacteria</taxon>
        <taxon>Bacillati</taxon>
        <taxon>Bacillota</taxon>
        <taxon>Tissierellia</taxon>
        <taxon>Tissierellales</taxon>
        <taxon>Peptoniphilaceae</taxon>
        <taxon>Miniphocaeibacter</taxon>
    </lineage>
</organism>
<keyword evidence="2" id="KW-1185">Reference proteome</keyword>
<gene>
    <name evidence="1" type="ORF">JFY71_00440</name>
</gene>
<reference evidence="1 2" key="1">
    <citation type="journal article" date="2022" name="Int. J. Syst. Evol. Microbiol.">
        <title>Miniphocaeibacter halophilus sp. nov., an ammonium-tolerant acetate-producing bacterium isolated from a biogas system.</title>
        <authorList>
            <person name="Schnurer A."/>
            <person name="Singh A."/>
            <person name="Bi S."/>
            <person name="Qiao W."/>
            <person name="Westerholm M."/>
        </authorList>
    </citation>
    <scope>NUCLEOTIDE SEQUENCE [LARGE SCALE GENOMIC DNA]</scope>
    <source>
        <strain evidence="1 2">AMB_01</strain>
    </source>
</reference>
<evidence type="ECO:0000313" key="1">
    <source>
        <dbReference type="EMBL" id="QQK08040.1"/>
    </source>
</evidence>
<evidence type="ECO:0000313" key="2">
    <source>
        <dbReference type="Proteomes" id="UP000595814"/>
    </source>
</evidence>
<sequence>MKYALINGKIIDGRGSIPIEKGTLIIENKKIVYVGKYKEVSGDYRIIDCSNKVIMPGIIDTHLHFSGNLTDNDSNWVLEPIMQKAVVAVEQAKETLLGGVTTVGEIGFIGLNIRDMVEQGVMEGPRIVGTGRGFCRTCGHGDSHKLPYEYNNVSHPWAERVDGPWDLRKAVRMRLRDNPDAIKIWSTGGGIWRWDKKLDPHYTMEEIQAVVDECKMVGIPVWSHAEGFEGALNSAKAGVHLIIHGQTLNDECLGIMAEKGIYFCPTIQFLQEWFKTYEPPYIPQIHDKYEGSTVEEKELQRVYENLRKAAKKGIGLTIGSDSFCSSLTPYGKTAIGEIYSFVEKAKLSIMDTIVAATKTGAEMLKVDNITGTLEEGKSADLLILNKDPLENIRNLSANSMEYIFKEGKIIKENFNINII</sequence>
<protein>
    <submittedName>
        <fullName evidence="1">Amidohydrolase family protein</fullName>
    </submittedName>
</protein>
<name>A0AC61MTR3_9FIRM</name>
<accession>A0AC61MTR3</accession>
<proteinExistence type="predicted"/>
<dbReference type="Proteomes" id="UP000595814">
    <property type="component" value="Chromosome"/>
</dbReference>